<comment type="caution">
    <text evidence="1">The sequence shown here is derived from an EMBL/GenBank/DDBJ whole genome shotgun (WGS) entry which is preliminary data.</text>
</comment>
<name>A0AAV2R772_MEGNR</name>
<protein>
    <submittedName>
        <fullName evidence="1">Uncharacterized protein</fullName>
    </submittedName>
</protein>
<reference evidence="1 2" key="1">
    <citation type="submission" date="2024-05" db="EMBL/GenBank/DDBJ databases">
        <authorList>
            <person name="Wallberg A."/>
        </authorList>
    </citation>
    <scope>NUCLEOTIDE SEQUENCE [LARGE SCALE GENOMIC DNA]</scope>
</reference>
<sequence>MAIPTVKASGIKLQYIHIIFILRKTISASNTQEKPYQPLTLGKSHIKEDIFIYVFKKKGIIAISSLDHWIQHKEMMKNKKKFFVLALLDPPWPKKNFFLG</sequence>
<gene>
    <name evidence="1" type="ORF">MNOR_LOCUS19894</name>
</gene>
<organism evidence="1 2">
    <name type="scientific">Meganyctiphanes norvegica</name>
    <name type="common">Northern krill</name>
    <name type="synonym">Thysanopoda norvegica</name>
    <dbReference type="NCBI Taxonomy" id="48144"/>
    <lineage>
        <taxon>Eukaryota</taxon>
        <taxon>Metazoa</taxon>
        <taxon>Ecdysozoa</taxon>
        <taxon>Arthropoda</taxon>
        <taxon>Crustacea</taxon>
        <taxon>Multicrustacea</taxon>
        <taxon>Malacostraca</taxon>
        <taxon>Eumalacostraca</taxon>
        <taxon>Eucarida</taxon>
        <taxon>Euphausiacea</taxon>
        <taxon>Euphausiidae</taxon>
        <taxon>Meganyctiphanes</taxon>
    </lineage>
</organism>
<dbReference type="EMBL" id="CAXKWB010015009">
    <property type="protein sequence ID" value="CAL4112432.1"/>
    <property type="molecule type" value="Genomic_DNA"/>
</dbReference>
<evidence type="ECO:0000313" key="1">
    <source>
        <dbReference type="EMBL" id="CAL4112432.1"/>
    </source>
</evidence>
<dbReference type="Proteomes" id="UP001497623">
    <property type="component" value="Unassembled WGS sequence"/>
</dbReference>
<proteinExistence type="predicted"/>
<keyword evidence="2" id="KW-1185">Reference proteome</keyword>
<accession>A0AAV2R772</accession>
<dbReference type="AlphaFoldDB" id="A0AAV2R772"/>
<evidence type="ECO:0000313" key="2">
    <source>
        <dbReference type="Proteomes" id="UP001497623"/>
    </source>
</evidence>